<dbReference type="PANTHER" id="PTHR21113">
    <property type="entry name" value="AGAP001705-PA"/>
    <property type="match status" value="1"/>
</dbReference>
<feature type="compositionally biased region" description="Basic and acidic residues" evidence="1">
    <location>
        <begin position="327"/>
        <end position="338"/>
    </location>
</feature>
<evidence type="ECO:0000313" key="5">
    <source>
        <dbReference type="Proteomes" id="UP001217089"/>
    </source>
</evidence>
<evidence type="ECO:0000256" key="1">
    <source>
        <dbReference type="SAM" id="MobiDB-lite"/>
    </source>
</evidence>
<feature type="signal peptide" evidence="2">
    <location>
        <begin position="1"/>
        <end position="19"/>
    </location>
</feature>
<dbReference type="Pfam" id="PF03067">
    <property type="entry name" value="LPMO_10"/>
    <property type="match status" value="1"/>
</dbReference>
<keyword evidence="5" id="KW-1185">Reference proteome</keyword>
<proteinExistence type="predicted"/>
<dbReference type="EMBL" id="JARBDR010000496">
    <property type="protein sequence ID" value="KAJ8311580.1"/>
    <property type="molecule type" value="Genomic_DNA"/>
</dbReference>
<evidence type="ECO:0000256" key="2">
    <source>
        <dbReference type="SAM" id="SignalP"/>
    </source>
</evidence>
<feature type="chain" id="PRO_5046269222" description="Chitin-binding type-4 domain-containing protein" evidence="2">
    <location>
        <begin position="20"/>
        <end position="484"/>
    </location>
</feature>
<dbReference type="Proteomes" id="UP001217089">
    <property type="component" value="Unassembled WGS sequence"/>
</dbReference>
<evidence type="ECO:0000259" key="3">
    <source>
        <dbReference type="Pfam" id="PF03067"/>
    </source>
</evidence>
<dbReference type="PANTHER" id="PTHR21113:SF4">
    <property type="entry name" value="CHITIN-BINDING TYPE-4 DOMAIN-CONTAINING PROTEIN"/>
    <property type="match status" value="1"/>
</dbReference>
<comment type="caution">
    <text evidence="4">The sequence shown here is derived from an EMBL/GenBank/DDBJ whole genome shotgun (WGS) entry which is preliminary data.</text>
</comment>
<keyword evidence="2" id="KW-0732">Signal</keyword>
<sequence>MFLLCFTVIIACFTEFSLQHGFLAVPPQRSSLWREEFDSPVNYNDNELYCGGRGTIQRLGGLCGVCGDPYEGPRENEAGGKFANGIIARRYEFGALFFKSTVALTAYHKGYFEFRLCPHNNPNAPVKQECLNKYLLPVANHEDLNSADVLYRPPGPGIYNLTVFLPTGIRCSQCVIQWRYRTGNSWGVDPNGTACTGCGIQEEFRNCADVSIGDDENTDVDVADIDPRFINKDERKNLFGEGVKVSVERKNPTLNNKLNQMEQGHDSHIPRSNIPKEKTSKSILMNLNKIVNKGDRIITDKTTKIKKKNNAQSTETKASPQSSDVKASTKEIKNDKMHSGNSIDRSDVIGGVWSESLEKYYSPEKEKLKLKTLIYGLTKKYKEVIKIQKLKRASYFLSKQFIRKIDSTPNLRKLAMQLRYLIARFHNRHLYTRLVPSSYKRNSSAVYKNLYNYIAKNSLEAQTVQRSWKFSPNFKFRSSRYFAT</sequence>
<accession>A0ABQ9F7M0</accession>
<reference evidence="4 5" key="1">
    <citation type="submission" date="2022-12" db="EMBL/GenBank/DDBJ databases">
        <title>Chromosome-level genome of Tegillarca granosa.</title>
        <authorList>
            <person name="Kim J."/>
        </authorList>
    </citation>
    <scope>NUCLEOTIDE SEQUENCE [LARGE SCALE GENOMIC DNA]</scope>
    <source>
        <strain evidence="4">Teg-2019</strain>
        <tissue evidence="4">Adductor muscle</tissue>
    </source>
</reference>
<feature type="compositionally biased region" description="Polar residues" evidence="1">
    <location>
        <begin position="310"/>
        <end position="326"/>
    </location>
</feature>
<dbReference type="InterPro" id="IPR004302">
    <property type="entry name" value="Cellulose/chitin-bd_N"/>
</dbReference>
<gene>
    <name evidence="4" type="ORF">KUTeg_010935</name>
</gene>
<feature type="region of interest" description="Disordered" evidence="1">
    <location>
        <begin position="302"/>
        <end position="343"/>
    </location>
</feature>
<feature type="domain" description="Chitin-binding type-4" evidence="3">
    <location>
        <begin position="20"/>
        <end position="210"/>
    </location>
</feature>
<protein>
    <recommendedName>
        <fullName evidence="3">Chitin-binding type-4 domain-containing protein</fullName>
    </recommendedName>
</protein>
<name>A0ABQ9F7M0_TEGGR</name>
<evidence type="ECO:0000313" key="4">
    <source>
        <dbReference type="EMBL" id="KAJ8311580.1"/>
    </source>
</evidence>
<organism evidence="4 5">
    <name type="scientific">Tegillarca granosa</name>
    <name type="common">Malaysian cockle</name>
    <name type="synonym">Anadara granosa</name>
    <dbReference type="NCBI Taxonomy" id="220873"/>
    <lineage>
        <taxon>Eukaryota</taxon>
        <taxon>Metazoa</taxon>
        <taxon>Spiralia</taxon>
        <taxon>Lophotrochozoa</taxon>
        <taxon>Mollusca</taxon>
        <taxon>Bivalvia</taxon>
        <taxon>Autobranchia</taxon>
        <taxon>Pteriomorphia</taxon>
        <taxon>Arcoida</taxon>
        <taxon>Arcoidea</taxon>
        <taxon>Arcidae</taxon>
        <taxon>Tegillarca</taxon>
    </lineage>
</organism>